<protein>
    <submittedName>
        <fullName evidence="5">Amino acid ABC transporter substrate binding protein</fullName>
    </submittedName>
</protein>
<dbReference type="SUPFAM" id="SSF53850">
    <property type="entry name" value="Periplasmic binding protein-like II"/>
    <property type="match status" value="1"/>
</dbReference>
<evidence type="ECO:0000259" key="3">
    <source>
        <dbReference type="SMART" id="SM00062"/>
    </source>
</evidence>
<dbReference type="SMART" id="SM00079">
    <property type="entry name" value="PBPe"/>
    <property type="match status" value="1"/>
</dbReference>
<keyword evidence="6" id="KW-1185">Reference proteome</keyword>
<dbReference type="KEGG" id="phm:PSMK_12140"/>
<dbReference type="GO" id="GO:0015276">
    <property type="term" value="F:ligand-gated monoatomic ion channel activity"/>
    <property type="evidence" value="ECO:0007669"/>
    <property type="project" value="InterPro"/>
</dbReference>
<gene>
    <name evidence="5" type="ordered locus">PSMK_12140</name>
</gene>
<dbReference type="AlphaFoldDB" id="I0IDN5"/>
<dbReference type="PANTHER" id="PTHR35936">
    <property type="entry name" value="MEMBRANE-BOUND LYTIC MUREIN TRANSGLYCOSYLASE F"/>
    <property type="match status" value="1"/>
</dbReference>
<keyword evidence="1 2" id="KW-0732">Signal</keyword>
<accession>I0IDN5</accession>
<evidence type="ECO:0000259" key="4">
    <source>
        <dbReference type="SMART" id="SM00079"/>
    </source>
</evidence>
<dbReference type="EMBL" id="AP012338">
    <property type="protein sequence ID" value="BAM03373.1"/>
    <property type="molecule type" value="Genomic_DNA"/>
</dbReference>
<dbReference type="Gene3D" id="3.40.190.10">
    <property type="entry name" value="Periplasmic binding protein-like II"/>
    <property type="match status" value="2"/>
</dbReference>
<evidence type="ECO:0000256" key="1">
    <source>
        <dbReference type="ARBA" id="ARBA00022729"/>
    </source>
</evidence>
<dbReference type="Proteomes" id="UP000007881">
    <property type="component" value="Chromosome"/>
</dbReference>
<dbReference type="HOGENOM" id="CLU_019602_18_2_0"/>
<dbReference type="RefSeq" id="WP_014436592.1">
    <property type="nucleotide sequence ID" value="NC_017080.1"/>
</dbReference>
<feature type="domain" description="Solute-binding protein family 3/N-terminal" evidence="3">
    <location>
        <begin position="42"/>
        <end position="264"/>
    </location>
</feature>
<dbReference type="GO" id="GO:0016020">
    <property type="term" value="C:membrane"/>
    <property type="evidence" value="ECO:0007669"/>
    <property type="project" value="InterPro"/>
</dbReference>
<dbReference type="eggNOG" id="COG0834">
    <property type="taxonomic scope" value="Bacteria"/>
</dbReference>
<reference evidence="5 6" key="1">
    <citation type="submission" date="2012-02" db="EMBL/GenBank/DDBJ databases">
        <title>Complete genome sequence of Phycisphaera mikurensis NBRC 102666.</title>
        <authorList>
            <person name="Ankai A."/>
            <person name="Hosoyama A."/>
            <person name="Terui Y."/>
            <person name="Sekine M."/>
            <person name="Fukai R."/>
            <person name="Kato Y."/>
            <person name="Nakamura S."/>
            <person name="Yamada-Narita S."/>
            <person name="Kawakoshi A."/>
            <person name="Fukunaga Y."/>
            <person name="Yamazaki S."/>
            <person name="Fujita N."/>
        </authorList>
    </citation>
    <scope>NUCLEOTIDE SEQUENCE [LARGE SCALE GENOMIC DNA]</scope>
    <source>
        <strain evidence="6">NBRC 102666 / KCTC 22515 / FYK2301M01</strain>
    </source>
</reference>
<name>I0IDN5_PHYMF</name>
<dbReference type="InterPro" id="IPR001320">
    <property type="entry name" value="Iontro_rcpt_C"/>
</dbReference>
<evidence type="ECO:0000313" key="6">
    <source>
        <dbReference type="Proteomes" id="UP000007881"/>
    </source>
</evidence>
<evidence type="ECO:0000256" key="2">
    <source>
        <dbReference type="SAM" id="SignalP"/>
    </source>
</evidence>
<feature type="domain" description="Ionotropic glutamate receptor C-terminal" evidence="4">
    <location>
        <begin position="42"/>
        <end position="263"/>
    </location>
</feature>
<dbReference type="STRING" id="1142394.PSMK_12140"/>
<feature type="signal peptide" evidence="2">
    <location>
        <begin position="1"/>
        <end position="21"/>
    </location>
</feature>
<dbReference type="PANTHER" id="PTHR35936:SF17">
    <property type="entry name" value="ARGININE-BINDING EXTRACELLULAR PROTEIN ARTP"/>
    <property type="match status" value="1"/>
</dbReference>
<dbReference type="PROSITE" id="PS51257">
    <property type="entry name" value="PROKAR_LIPOPROTEIN"/>
    <property type="match status" value="1"/>
</dbReference>
<dbReference type="SMART" id="SM00062">
    <property type="entry name" value="PBPb"/>
    <property type="match status" value="1"/>
</dbReference>
<dbReference type="CDD" id="cd13624">
    <property type="entry name" value="PBP2_Arg_Lys_His"/>
    <property type="match status" value="1"/>
</dbReference>
<evidence type="ECO:0000313" key="5">
    <source>
        <dbReference type="EMBL" id="BAM03373.1"/>
    </source>
</evidence>
<dbReference type="OrthoDB" id="9774451at2"/>
<organism evidence="5 6">
    <name type="scientific">Phycisphaera mikurensis (strain NBRC 102666 / KCTC 22515 / FYK2301M01)</name>
    <dbReference type="NCBI Taxonomy" id="1142394"/>
    <lineage>
        <taxon>Bacteria</taxon>
        <taxon>Pseudomonadati</taxon>
        <taxon>Planctomycetota</taxon>
        <taxon>Phycisphaerae</taxon>
        <taxon>Phycisphaerales</taxon>
        <taxon>Phycisphaeraceae</taxon>
        <taxon>Phycisphaera</taxon>
    </lineage>
</organism>
<proteinExistence type="predicted"/>
<sequence>MNRRKLLPAVLALAAVPLSLAGCGEAGGGDAAATGGDDAARTVVVGTEPTFPPFEMKDENDVTVGFDIDLFKAIAEDQGFTPDFRDVGFDSLIPSLNSGQIDVAVSGMSITEERQQTVDFTDPYVNAGLVIATRPDTGIGGVDDLAGRQVGVNIGTTGATAAEELAAEGKIGGVQTFQDVGLSMEALVAGKVDAVINDKPVSETYAKSRPDKVIILPEVLVADDYGMAVRKGNTELLETLNAGLANVKASGQFDTIQDRWFGDDAPAAVEDAAD</sequence>
<feature type="chain" id="PRO_5003629119" evidence="2">
    <location>
        <begin position="22"/>
        <end position="274"/>
    </location>
</feature>
<dbReference type="InterPro" id="IPR001638">
    <property type="entry name" value="Solute-binding_3/MltF_N"/>
</dbReference>
<dbReference type="Pfam" id="PF00497">
    <property type="entry name" value="SBP_bac_3"/>
    <property type="match status" value="1"/>
</dbReference>